<feature type="signal peptide" evidence="1">
    <location>
        <begin position="1"/>
        <end position="19"/>
    </location>
</feature>
<feature type="chain" id="PRO_5014663067" evidence="1">
    <location>
        <begin position="20"/>
        <end position="101"/>
    </location>
</feature>
<protein>
    <submittedName>
        <fullName evidence="2">Putative secreted protein</fullName>
    </submittedName>
</protein>
<dbReference type="EMBL" id="GGFJ01012538">
    <property type="protein sequence ID" value="MBW61679.1"/>
    <property type="molecule type" value="Transcribed_RNA"/>
</dbReference>
<sequence length="101" mass="11483">MSACLLLLPLLPFVHHWGADFVNMSWGRKYRIFVQSTAFTSHLLLCGLATYLQFNRHSLTLVLGYVLSLINGSSCCRVFNKNKDVDPPFIQENTSWGCVFL</sequence>
<accession>A0A2M4C8U5</accession>
<evidence type="ECO:0000256" key="1">
    <source>
        <dbReference type="SAM" id="SignalP"/>
    </source>
</evidence>
<name>A0A2M4C8U5_9DIPT</name>
<reference evidence="2" key="1">
    <citation type="submission" date="2018-01" db="EMBL/GenBank/DDBJ databases">
        <title>An insight into the sialome of Amazonian anophelines.</title>
        <authorList>
            <person name="Ribeiro J.M."/>
            <person name="Scarpassa V."/>
            <person name="Calvo E."/>
        </authorList>
    </citation>
    <scope>NUCLEOTIDE SEQUENCE</scope>
    <source>
        <tissue evidence="2">Salivary glands</tissue>
    </source>
</reference>
<keyword evidence="1" id="KW-0732">Signal</keyword>
<evidence type="ECO:0000313" key="2">
    <source>
        <dbReference type="EMBL" id="MBW61679.1"/>
    </source>
</evidence>
<dbReference type="AlphaFoldDB" id="A0A2M4C8U5"/>
<organism evidence="2">
    <name type="scientific">Anopheles marajoara</name>
    <dbReference type="NCBI Taxonomy" id="58244"/>
    <lineage>
        <taxon>Eukaryota</taxon>
        <taxon>Metazoa</taxon>
        <taxon>Ecdysozoa</taxon>
        <taxon>Arthropoda</taxon>
        <taxon>Hexapoda</taxon>
        <taxon>Insecta</taxon>
        <taxon>Pterygota</taxon>
        <taxon>Neoptera</taxon>
        <taxon>Endopterygota</taxon>
        <taxon>Diptera</taxon>
        <taxon>Nematocera</taxon>
        <taxon>Culicoidea</taxon>
        <taxon>Culicidae</taxon>
        <taxon>Anophelinae</taxon>
        <taxon>Anopheles</taxon>
    </lineage>
</organism>
<proteinExistence type="predicted"/>